<dbReference type="PANTHER" id="PTHR47723">
    <property type="entry name" value="OS05G0353850 PROTEIN"/>
    <property type="match status" value="1"/>
</dbReference>
<evidence type="ECO:0000313" key="1">
    <source>
        <dbReference type="EMBL" id="KAK9013188.1"/>
    </source>
</evidence>
<sequence length="206" mass="22915">MADQFQLTPSVLTNNHSLGGGFDYTRSGLPPPCTTNSVITGSNDCCVITAALSYVREYEECDLLFEAIIWNLWLDRNSVVFEVSMEDKHSFLARCPPFHMCVSRALAMTRRILNVTKDGTTLASQGNDWQSPPADWVKLNTDGARHGESGHASYGGIIRDTEKAWILGYTKFIGHVPRTKNQVANDLVKLDRSETFDMSRSGTPPR</sequence>
<comment type="caution">
    <text evidence="1">The sequence shown here is derived from an EMBL/GenBank/DDBJ whole genome shotgun (WGS) entry which is preliminary data.</text>
</comment>
<reference evidence="1 2" key="1">
    <citation type="journal article" date="2024" name="G3 (Bethesda)">
        <title>Genome assembly of Hibiscus sabdariffa L. provides insights into metabolisms of medicinal natural products.</title>
        <authorList>
            <person name="Kim T."/>
        </authorList>
    </citation>
    <scope>NUCLEOTIDE SEQUENCE [LARGE SCALE GENOMIC DNA]</scope>
    <source>
        <strain evidence="1">TK-2024</strain>
        <tissue evidence="1">Old leaves</tissue>
    </source>
</reference>
<proteinExistence type="predicted"/>
<evidence type="ECO:0000313" key="2">
    <source>
        <dbReference type="Proteomes" id="UP001396334"/>
    </source>
</evidence>
<protein>
    <recommendedName>
        <fullName evidence="3">RNase H type-1 domain-containing protein</fullName>
    </recommendedName>
</protein>
<keyword evidence="2" id="KW-1185">Reference proteome</keyword>
<accession>A0ABR2RJP9</accession>
<organism evidence="1 2">
    <name type="scientific">Hibiscus sabdariffa</name>
    <name type="common">roselle</name>
    <dbReference type="NCBI Taxonomy" id="183260"/>
    <lineage>
        <taxon>Eukaryota</taxon>
        <taxon>Viridiplantae</taxon>
        <taxon>Streptophyta</taxon>
        <taxon>Embryophyta</taxon>
        <taxon>Tracheophyta</taxon>
        <taxon>Spermatophyta</taxon>
        <taxon>Magnoliopsida</taxon>
        <taxon>eudicotyledons</taxon>
        <taxon>Gunneridae</taxon>
        <taxon>Pentapetalae</taxon>
        <taxon>rosids</taxon>
        <taxon>malvids</taxon>
        <taxon>Malvales</taxon>
        <taxon>Malvaceae</taxon>
        <taxon>Malvoideae</taxon>
        <taxon>Hibiscus</taxon>
    </lineage>
</organism>
<gene>
    <name evidence="1" type="ORF">V6N11_041207</name>
</gene>
<dbReference type="Proteomes" id="UP001396334">
    <property type="component" value="Unassembled WGS sequence"/>
</dbReference>
<evidence type="ECO:0008006" key="3">
    <source>
        <dbReference type="Google" id="ProtNLM"/>
    </source>
</evidence>
<dbReference type="InterPro" id="IPR053151">
    <property type="entry name" value="RNase_H-like"/>
</dbReference>
<name>A0ABR2RJP9_9ROSI</name>
<dbReference type="EMBL" id="JBBPBN010000022">
    <property type="protein sequence ID" value="KAK9013188.1"/>
    <property type="molecule type" value="Genomic_DNA"/>
</dbReference>
<dbReference type="PANTHER" id="PTHR47723:SF19">
    <property type="entry name" value="POLYNUCLEOTIDYL TRANSFERASE, RIBONUCLEASE H-LIKE SUPERFAMILY PROTEIN"/>
    <property type="match status" value="1"/>
</dbReference>